<dbReference type="STRING" id="596151.DesfrDRAFT_3891"/>
<proteinExistence type="predicted"/>
<sequence>METCRIAIPSTQPGGMDSAVGAHFGHCDCYTVIDVADGQITKVDTLPNVPHVQGGCMAPVNHLSENGVTVLLAGGMGMRPLMGFNQVGIKVYHGGDAPSVGMAVQAFLSGKLPEFSINHTCGGGMA</sequence>
<comment type="caution">
    <text evidence="2">The sequence shown here is derived from an EMBL/GenBank/DDBJ whole genome shotgun (WGS) entry which is preliminary data.</text>
</comment>
<dbReference type="Proteomes" id="UP000006250">
    <property type="component" value="Unassembled WGS sequence"/>
</dbReference>
<dbReference type="eggNOG" id="COG1433">
    <property type="taxonomic scope" value="Bacteria"/>
</dbReference>
<organism evidence="2 3">
    <name type="scientific">Solidesulfovibrio fructosivorans JJ]</name>
    <dbReference type="NCBI Taxonomy" id="596151"/>
    <lineage>
        <taxon>Bacteria</taxon>
        <taxon>Pseudomonadati</taxon>
        <taxon>Thermodesulfobacteriota</taxon>
        <taxon>Desulfovibrionia</taxon>
        <taxon>Desulfovibrionales</taxon>
        <taxon>Desulfovibrionaceae</taxon>
        <taxon>Solidesulfovibrio</taxon>
    </lineage>
</organism>
<dbReference type="InterPro" id="IPR036105">
    <property type="entry name" value="DiNase_FeMo-co_biosyn_sf"/>
</dbReference>
<protein>
    <submittedName>
        <fullName evidence="2">Dinitrogenase iron-molybdenum cofactor biosynthesis protein</fullName>
    </submittedName>
</protein>
<dbReference type="Gene3D" id="3.30.420.130">
    <property type="entry name" value="Dinitrogenase iron-molybdenum cofactor biosynthesis domain"/>
    <property type="match status" value="1"/>
</dbReference>
<dbReference type="EMBL" id="AECZ01000046">
    <property type="protein sequence ID" value="EFL49397.1"/>
    <property type="molecule type" value="Genomic_DNA"/>
</dbReference>
<name>E1K1Z1_SOLFR</name>
<dbReference type="OrthoDB" id="280278at2"/>
<dbReference type="PANTHER" id="PTHR42983">
    <property type="entry name" value="DINITROGENASE IRON-MOLYBDENUM COFACTOR PROTEIN-RELATED"/>
    <property type="match status" value="1"/>
</dbReference>
<reference evidence="2 3" key="1">
    <citation type="submission" date="2010-08" db="EMBL/GenBank/DDBJ databases">
        <title>The draft genome of Desulfovibrio fructosovorans JJ.</title>
        <authorList>
            <consortium name="US DOE Joint Genome Institute (JGI-PGF)"/>
            <person name="Lucas S."/>
            <person name="Copeland A."/>
            <person name="Lapidus A."/>
            <person name="Cheng J.-F."/>
            <person name="Bruce D."/>
            <person name="Goodwin L."/>
            <person name="Pitluck S."/>
            <person name="Land M.L."/>
            <person name="Hauser L."/>
            <person name="Chang Y.-J."/>
            <person name="Jeffries C."/>
            <person name="Wall J.D."/>
            <person name="Stahl D.A."/>
            <person name="Arkin A.P."/>
            <person name="Dehal P."/>
            <person name="Stolyar S.M."/>
            <person name="Hazen T.C."/>
            <person name="Woyke T.J."/>
        </authorList>
    </citation>
    <scope>NUCLEOTIDE SEQUENCE [LARGE SCALE GENOMIC DNA]</scope>
    <source>
        <strain evidence="2 3">JJ</strain>
    </source>
</reference>
<gene>
    <name evidence="2" type="ORF">DesfrDRAFT_3891</name>
</gene>
<dbReference type="SUPFAM" id="SSF53146">
    <property type="entry name" value="Nitrogenase accessory factor-like"/>
    <property type="match status" value="1"/>
</dbReference>
<dbReference type="Pfam" id="PF02579">
    <property type="entry name" value="Nitro_FeMo-Co"/>
    <property type="match status" value="1"/>
</dbReference>
<feature type="domain" description="Dinitrogenase iron-molybdenum cofactor biosynthesis" evidence="1">
    <location>
        <begin position="17"/>
        <end position="108"/>
    </location>
</feature>
<evidence type="ECO:0000313" key="2">
    <source>
        <dbReference type="EMBL" id="EFL49397.1"/>
    </source>
</evidence>
<evidence type="ECO:0000259" key="1">
    <source>
        <dbReference type="Pfam" id="PF02579"/>
    </source>
</evidence>
<accession>E1K1Z1</accession>
<evidence type="ECO:0000313" key="3">
    <source>
        <dbReference type="Proteomes" id="UP000006250"/>
    </source>
</evidence>
<dbReference type="AlphaFoldDB" id="E1K1Z1"/>
<dbReference type="InterPro" id="IPR003731">
    <property type="entry name" value="Di-Nase_FeMo-co_biosynth"/>
</dbReference>
<keyword evidence="3" id="KW-1185">Reference proteome</keyword>
<dbReference type="RefSeq" id="WP_005996747.1">
    <property type="nucleotide sequence ID" value="NZ_AECZ01000046.1"/>
</dbReference>
<dbReference type="PANTHER" id="PTHR42983:SF1">
    <property type="entry name" value="IRON-MOLYBDENUM PROTEIN"/>
    <property type="match status" value="1"/>
</dbReference>